<dbReference type="GO" id="GO:0005737">
    <property type="term" value="C:cytoplasm"/>
    <property type="evidence" value="ECO:0007669"/>
    <property type="project" value="UniProtKB-SubCell"/>
</dbReference>
<evidence type="ECO:0000259" key="8">
    <source>
        <dbReference type="Pfam" id="PF13742"/>
    </source>
</evidence>
<organism evidence="9 10">
    <name type="scientific">Oxobacter pfennigii</name>
    <dbReference type="NCBI Taxonomy" id="36849"/>
    <lineage>
        <taxon>Bacteria</taxon>
        <taxon>Bacillati</taxon>
        <taxon>Bacillota</taxon>
        <taxon>Clostridia</taxon>
        <taxon>Eubacteriales</taxon>
        <taxon>Clostridiaceae</taxon>
        <taxon>Oxobacter</taxon>
    </lineage>
</organism>
<dbReference type="OrthoDB" id="9802795at2"/>
<evidence type="ECO:0000256" key="3">
    <source>
        <dbReference type="ARBA" id="ARBA00022801"/>
    </source>
</evidence>
<evidence type="ECO:0000256" key="6">
    <source>
        <dbReference type="RuleBase" id="RU004355"/>
    </source>
</evidence>
<dbReference type="HAMAP" id="MF_00378">
    <property type="entry name" value="Exonuc_7_L"/>
    <property type="match status" value="1"/>
</dbReference>
<dbReference type="PANTHER" id="PTHR30008:SF0">
    <property type="entry name" value="EXODEOXYRIBONUCLEASE 7 LARGE SUBUNIT"/>
    <property type="match status" value="1"/>
</dbReference>
<dbReference type="GO" id="GO:0006308">
    <property type="term" value="P:DNA catabolic process"/>
    <property type="evidence" value="ECO:0007669"/>
    <property type="project" value="UniProtKB-UniRule"/>
</dbReference>
<dbReference type="PATRIC" id="fig|36849.3.peg.1476"/>
<gene>
    <name evidence="5 9" type="primary">xseA</name>
    <name evidence="9" type="ORF">OXPF_13890</name>
</gene>
<dbReference type="EC" id="3.1.11.6" evidence="5"/>
<dbReference type="NCBIfam" id="TIGR00237">
    <property type="entry name" value="xseA"/>
    <property type="match status" value="1"/>
</dbReference>
<dbReference type="InterPro" id="IPR020579">
    <property type="entry name" value="Exonuc_VII_lsu_C"/>
</dbReference>
<dbReference type="Pfam" id="PF02601">
    <property type="entry name" value="Exonuc_VII_L"/>
    <property type="match status" value="1"/>
</dbReference>
<dbReference type="STRING" id="36849.OXPF_13890"/>
<dbReference type="PANTHER" id="PTHR30008">
    <property type="entry name" value="EXODEOXYRIBONUCLEASE 7 LARGE SUBUNIT"/>
    <property type="match status" value="1"/>
</dbReference>
<dbReference type="AlphaFoldDB" id="A0A0P8W897"/>
<dbReference type="Proteomes" id="UP000050326">
    <property type="component" value="Unassembled WGS sequence"/>
</dbReference>
<comment type="subunit">
    <text evidence="5">Heterooligomer composed of large and small subunits.</text>
</comment>
<evidence type="ECO:0000313" key="9">
    <source>
        <dbReference type="EMBL" id="KPU44911.1"/>
    </source>
</evidence>
<evidence type="ECO:0000256" key="1">
    <source>
        <dbReference type="ARBA" id="ARBA00022490"/>
    </source>
</evidence>
<dbReference type="InterPro" id="IPR003753">
    <property type="entry name" value="Exonuc_VII_L"/>
</dbReference>
<dbReference type="EMBL" id="LKET01000028">
    <property type="protein sequence ID" value="KPU44911.1"/>
    <property type="molecule type" value="Genomic_DNA"/>
</dbReference>
<dbReference type="InterPro" id="IPR025824">
    <property type="entry name" value="OB-fold_nuc-bd_dom"/>
</dbReference>
<dbReference type="Pfam" id="PF13742">
    <property type="entry name" value="tRNA_anti_2"/>
    <property type="match status" value="1"/>
</dbReference>
<evidence type="ECO:0000256" key="5">
    <source>
        <dbReference type="HAMAP-Rule" id="MF_00378"/>
    </source>
</evidence>
<dbReference type="GO" id="GO:0009318">
    <property type="term" value="C:exodeoxyribonuclease VII complex"/>
    <property type="evidence" value="ECO:0007669"/>
    <property type="project" value="UniProtKB-UniRule"/>
</dbReference>
<reference evidence="9 10" key="1">
    <citation type="submission" date="2015-09" db="EMBL/GenBank/DDBJ databases">
        <title>Genome sequence of Oxobacter pfennigii DSM 3222.</title>
        <authorList>
            <person name="Poehlein A."/>
            <person name="Bengelsdorf F.R."/>
            <person name="Schiel-Bengelsdorf B."/>
            <person name="Duerre P."/>
            <person name="Daniel R."/>
        </authorList>
    </citation>
    <scope>NUCLEOTIDE SEQUENCE [LARGE SCALE GENOMIC DNA]</scope>
    <source>
        <strain evidence="9 10">DSM 3222</strain>
    </source>
</reference>
<dbReference type="GO" id="GO:0003676">
    <property type="term" value="F:nucleic acid binding"/>
    <property type="evidence" value="ECO:0007669"/>
    <property type="project" value="InterPro"/>
</dbReference>
<name>A0A0P8W897_9CLOT</name>
<comment type="function">
    <text evidence="5">Bidirectionally degrades single-stranded DNA into large acid-insoluble oligonucleotides, which are then degraded further into small acid-soluble oligonucleotides.</text>
</comment>
<accession>A0A0P8W897</accession>
<comment type="catalytic activity">
    <reaction evidence="5 6">
        <text>Exonucleolytic cleavage in either 5'- to 3'- or 3'- to 5'-direction to yield nucleoside 5'-phosphates.</text>
        <dbReference type="EC" id="3.1.11.6"/>
    </reaction>
</comment>
<keyword evidence="1 5" id="KW-0963">Cytoplasm</keyword>
<keyword evidence="3 5" id="KW-0378">Hydrolase</keyword>
<feature type="domain" description="Exonuclease VII large subunit C-terminal" evidence="7">
    <location>
        <begin position="124"/>
        <end position="341"/>
    </location>
</feature>
<feature type="domain" description="OB-fold nucleic acid binding" evidence="8">
    <location>
        <begin position="6"/>
        <end position="100"/>
    </location>
</feature>
<keyword evidence="10" id="KW-1185">Reference proteome</keyword>
<keyword evidence="2 5" id="KW-0540">Nuclease</keyword>
<dbReference type="CDD" id="cd04489">
    <property type="entry name" value="ExoVII_LU_OBF"/>
    <property type="match status" value="1"/>
</dbReference>
<sequence length="411" mass="46155">MNVKVLSVSQITEYIKKVMAVDPILNNVSIRGEISNFKHHYSGHMYFTLKDENAKIKCVMFKSAGYNLKFLPEDGMNVIASGNISLYEKDGQYQLYINRLEPDGKGALFVAYEQLKKRLEAEGLFDKKRKKALPKYPSKVGVITSSTGAAVRDIINVMTRRFPGIHILVVPVLVQGEEAPRDITNAVDYLNTREDIDVIIVGRGGGSIEELWAFNDEFVARAITRSKIPVISAVGHETDFTISDFVSDLRAPTPSAAAEVSVPDKRELKYRLDTYINNIKSLILKNLNEDRALIDRYKSILNTLSPAIFLNQKRQYIDTLNFKLDTAMKRNLDMAKDQFRNFCTNLESLNPLSTLSRGYSICLNPDSKEVIDSIEKVSLKDNVEILVKNGSIECEVTGLSKGSVVIENTEK</sequence>
<dbReference type="RefSeq" id="WP_054874463.1">
    <property type="nucleotide sequence ID" value="NZ_LKET01000028.1"/>
</dbReference>
<proteinExistence type="inferred from homology"/>
<evidence type="ECO:0000259" key="7">
    <source>
        <dbReference type="Pfam" id="PF02601"/>
    </source>
</evidence>
<comment type="subcellular location">
    <subcellularLocation>
        <location evidence="5 6">Cytoplasm</location>
    </subcellularLocation>
</comment>
<evidence type="ECO:0000256" key="4">
    <source>
        <dbReference type="ARBA" id="ARBA00022839"/>
    </source>
</evidence>
<evidence type="ECO:0000256" key="2">
    <source>
        <dbReference type="ARBA" id="ARBA00022722"/>
    </source>
</evidence>
<evidence type="ECO:0000313" key="10">
    <source>
        <dbReference type="Proteomes" id="UP000050326"/>
    </source>
</evidence>
<comment type="similarity">
    <text evidence="5 6">Belongs to the XseA family.</text>
</comment>
<protein>
    <recommendedName>
        <fullName evidence="5">Exodeoxyribonuclease 7 large subunit</fullName>
        <ecNumber evidence="5">3.1.11.6</ecNumber>
    </recommendedName>
    <alternativeName>
        <fullName evidence="5">Exodeoxyribonuclease VII large subunit</fullName>
        <shortName evidence="5">Exonuclease VII large subunit</shortName>
    </alternativeName>
</protein>
<dbReference type="GO" id="GO:0008855">
    <property type="term" value="F:exodeoxyribonuclease VII activity"/>
    <property type="evidence" value="ECO:0007669"/>
    <property type="project" value="UniProtKB-UniRule"/>
</dbReference>
<comment type="caution">
    <text evidence="9">The sequence shown here is derived from an EMBL/GenBank/DDBJ whole genome shotgun (WGS) entry which is preliminary data.</text>
</comment>
<keyword evidence="4 5" id="KW-0269">Exonuclease</keyword>